<protein>
    <submittedName>
        <fullName evidence="2">Uncharacterized protein</fullName>
    </submittedName>
</protein>
<organism evidence="2">
    <name type="scientific">bioreactor metagenome</name>
    <dbReference type="NCBI Taxonomy" id="1076179"/>
    <lineage>
        <taxon>unclassified sequences</taxon>
        <taxon>metagenomes</taxon>
        <taxon>ecological metagenomes</taxon>
    </lineage>
</organism>
<reference evidence="2" key="1">
    <citation type="submission" date="2019-08" db="EMBL/GenBank/DDBJ databases">
        <authorList>
            <person name="Kucharzyk K."/>
            <person name="Murdoch R.W."/>
            <person name="Higgins S."/>
            <person name="Loffler F."/>
        </authorList>
    </citation>
    <scope>NUCLEOTIDE SEQUENCE</scope>
</reference>
<gene>
    <name evidence="2" type="ORF">SDC9_118341</name>
</gene>
<proteinExistence type="predicted"/>
<feature type="compositionally biased region" description="Basic and acidic residues" evidence="1">
    <location>
        <begin position="128"/>
        <end position="142"/>
    </location>
</feature>
<dbReference type="AlphaFoldDB" id="A0A645C0P2"/>
<dbReference type="EMBL" id="VSSQ01024074">
    <property type="protein sequence ID" value="MPM71376.1"/>
    <property type="molecule type" value="Genomic_DNA"/>
</dbReference>
<evidence type="ECO:0000256" key="1">
    <source>
        <dbReference type="SAM" id="MobiDB-lite"/>
    </source>
</evidence>
<evidence type="ECO:0000313" key="2">
    <source>
        <dbReference type="EMBL" id="MPM71376.1"/>
    </source>
</evidence>
<comment type="caution">
    <text evidence="2">The sequence shown here is derived from an EMBL/GenBank/DDBJ whole genome shotgun (WGS) entry which is preliminary data.</text>
</comment>
<sequence>MGSAERNARFLCQTNRLPPGFDYAVAFVARVRGVNAAFFGNNMEQRENLVVIRIAARRVNKPGRKPQRALSNTGAEHILHALEFAFVRLTVFVSHRPKAERAVADKRLRRHRIAERFDPVEKAASGGETRKVGGEIRMRRNA</sequence>
<feature type="region of interest" description="Disordered" evidence="1">
    <location>
        <begin position="122"/>
        <end position="142"/>
    </location>
</feature>
<name>A0A645C0P2_9ZZZZ</name>
<accession>A0A645C0P2</accession>